<accession>B7B7S2</accession>
<protein>
    <submittedName>
        <fullName evidence="1">Uncharacterized protein</fullName>
    </submittedName>
</protein>
<organism evidence="1 2">
    <name type="scientific">Parabacteroides johnsonii DSM 18315</name>
    <dbReference type="NCBI Taxonomy" id="537006"/>
    <lineage>
        <taxon>Bacteria</taxon>
        <taxon>Pseudomonadati</taxon>
        <taxon>Bacteroidota</taxon>
        <taxon>Bacteroidia</taxon>
        <taxon>Bacteroidales</taxon>
        <taxon>Tannerellaceae</taxon>
        <taxon>Parabacteroides</taxon>
    </lineage>
</organism>
<evidence type="ECO:0000313" key="1">
    <source>
        <dbReference type="EMBL" id="EEC97520.1"/>
    </source>
</evidence>
<reference evidence="1 2" key="2">
    <citation type="submission" date="2008-10" db="EMBL/GenBank/DDBJ databases">
        <authorList>
            <person name="Fulton L."/>
            <person name="Clifton S."/>
            <person name="Fulton B."/>
            <person name="Xu J."/>
            <person name="Minx P."/>
            <person name="Pepin K.H."/>
            <person name="Johnson M."/>
            <person name="Bhonagiri V."/>
            <person name="Nash W.E."/>
            <person name="Mardis E.R."/>
            <person name="Wilson R.K."/>
        </authorList>
    </citation>
    <scope>NUCLEOTIDE SEQUENCE [LARGE SCALE GENOMIC DNA]</scope>
    <source>
        <strain evidence="1 2">DSM 18315</strain>
    </source>
</reference>
<gene>
    <name evidence="1" type="ORF">PRABACTJOHN_01070</name>
</gene>
<dbReference type="EMBL" id="ABYH01000080">
    <property type="protein sequence ID" value="EEC97520.1"/>
    <property type="molecule type" value="Genomic_DNA"/>
</dbReference>
<sequence>MAMLKINRLHFIQELYHIIPKSQQITENMILYAQAKKVTISSGMICPEGIAFNLPFHVEQIILESNIQNFGEDKRQI</sequence>
<dbReference type="Proteomes" id="UP000005510">
    <property type="component" value="Unassembled WGS sequence"/>
</dbReference>
<comment type="caution">
    <text evidence="1">The sequence shown here is derived from an EMBL/GenBank/DDBJ whole genome shotgun (WGS) entry which is preliminary data.</text>
</comment>
<proteinExistence type="predicted"/>
<dbReference type="STRING" id="537006.PRABACTJOHN_01070"/>
<dbReference type="AlphaFoldDB" id="B7B7S2"/>
<evidence type="ECO:0000313" key="2">
    <source>
        <dbReference type="Proteomes" id="UP000005510"/>
    </source>
</evidence>
<dbReference type="HOGENOM" id="CLU_2634864_0_0_10"/>
<reference evidence="1 2" key="1">
    <citation type="submission" date="2008-10" db="EMBL/GenBank/DDBJ databases">
        <title>Draft genome sequence of Parabacteroides johnsonii (DSM 18315).</title>
        <authorList>
            <person name="Sudarsanam P."/>
            <person name="Ley R."/>
            <person name="Guruge J."/>
            <person name="Turnbaugh P.J."/>
            <person name="Mahowald M."/>
            <person name="Liep D."/>
            <person name="Gordon J."/>
        </authorList>
    </citation>
    <scope>NUCLEOTIDE SEQUENCE [LARGE SCALE GENOMIC DNA]</scope>
    <source>
        <strain evidence="1 2">DSM 18315</strain>
    </source>
</reference>
<name>B7B7S2_9BACT</name>